<dbReference type="SUPFAM" id="SSF49899">
    <property type="entry name" value="Concanavalin A-like lectins/glucanases"/>
    <property type="match status" value="1"/>
</dbReference>
<dbReference type="OrthoDB" id="6075830at2"/>
<accession>A0A0B4XTI9</accession>
<sequence length="260" mass="27845">MNKLALLLPLATTLLVACGGDDTRYRDRVIEVPGEPTENPVEYMPVDGFVLGFWVMDEDEGCDSFCLNDYSAYGSPLFVADLNHAPLAEAPALGDDGEIGGVLALTGDRQASTRDSAVFSNTLIGERFAIHLRARTGDDTLHTVLSLGTPSGTALNVQLARQSLVAEFPRQDKRLLVSLDDATDWQEIQLASDGDRVSLQVGCTEVAAFDRVSGSPILSTAPTRAMVGARWGSTASDAFTGDVDVLRISYQAEANLFCVD</sequence>
<dbReference type="STRING" id="391936.S7S_16050"/>
<dbReference type="RefSeq" id="WP_008733310.1">
    <property type="nucleotide sequence ID" value="NZ_CP004387.1"/>
</dbReference>
<evidence type="ECO:0000313" key="1">
    <source>
        <dbReference type="EMBL" id="AJD49622.1"/>
    </source>
</evidence>
<name>A0A0B4XTI9_9GAMM</name>
<dbReference type="HOGENOM" id="CLU_1068066_0_0_6"/>
<gene>
    <name evidence="1" type="ORF">S7S_16050</name>
</gene>
<reference evidence="1 2" key="1">
    <citation type="journal article" date="2012" name="J. Bacteriol.">
        <title>Genome sequence of an alkane-degrading bacterium, Alcanivorax pacificus type strain W11-5, isolated from deep sea sediment.</title>
        <authorList>
            <person name="Lai Q."/>
            <person name="Shao Z."/>
        </authorList>
    </citation>
    <scope>NUCLEOTIDE SEQUENCE [LARGE SCALE GENOMIC DNA]</scope>
    <source>
        <strain evidence="1 2">W11-5</strain>
    </source>
</reference>
<dbReference type="InterPro" id="IPR013320">
    <property type="entry name" value="ConA-like_dom_sf"/>
</dbReference>
<evidence type="ECO:0000313" key="2">
    <source>
        <dbReference type="Proteomes" id="UP000006764"/>
    </source>
</evidence>
<dbReference type="AlphaFoldDB" id="A0A0B4XTI9"/>
<evidence type="ECO:0008006" key="3">
    <source>
        <dbReference type="Google" id="ProtNLM"/>
    </source>
</evidence>
<keyword evidence="2" id="KW-1185">Reference proteome</keyword>
<protein>
    <recommendedName>
        <fullName evidence="3">Lipoprotein</fullName>
    </recommendedName>
</protein>
<dbReference type="PROSITE" id="PS51257">
    <property type="entry name" value="PROKAR_LIPOPROTEIN"/>
    <property type="match status" value="1"/>
</dbReference>
<organism evidence="1 2">
    <name type="scientific">Isoalcanivorax pacificus W11-5</name>
    <dbReference type="NCBI Taxonomy" id="391936"/>
    <lineage>
        <taxon>Bacteria</taxon>
        <taxon>Pseudomonadati</taxon>
        <taxon>Pseudomonadota</taxon>
        <taxon>Gammaproteobacteria</taxon>
        <taxon>Oceanospirillales</taxon>
        <taxon>Alcanivoracaceae</taxon>
        <taxon>Isoalcanivorax</taxon>
    </lineage>
</organism>
<dbReference type="EMBL" id="CP004387">
    <property type="protein sequence ID" value="AJD49622.1"/>
    <property type="molecule type" value="Genomic_DNA"/>
</dbReference>
<dbReference type="Gene3D" id="2.60.120.200">
    <property type="match status" value="1"/>
</dbReference>
<proteinExistence type="predicted"/>
<dbReference type="Proteomes" id="UP000006764">
    <property type="component" value="Chromosome"/>
</dbReference>
<dbReference type="KEGG" id="apac:S7S_16050"/>